<protein>
    <submittedName>
        <fullName evidence="1">Uncharacterized protein</fullName>
    </submittedName>
</protein>
<name>A0ABQ5D2T7_9ASTR</name>
<keyword evidence="2" id="KW-1185">Reference proteome</keyword>
<reference evidence="1" key="1">
    <citation type="journal article" date="2022" name="Int. J. Mol. Sci.">
        <title>Draft Genome of Tanacetum Coccineum: Genomic Comparison of Closely Related Tanacetum-Family Plants.</title>
        <authorList>
            <person name="Yamashiro T."/>
            <person name="Shiraishi A."/>
            <person name="Nakayama K."/>
            <person name="Satake H."/>
        </authorList>
    </citation>
    <scope>NUCLEOTIDE SEQUENCE</scope>
</reference>
<evidence type="ECO:0000313" key="2">
    <source>
        <dbReference type="Proteomes" id="UP001151760"/>
    </source>
</evidence>
<comment type="caution">
    <text evidence="1">The sequence shown here is derived from an EMBL/GenBank/DDBJ whole genome shotgun (WGS) entry which is preliminary data.</text>
</comment>
<accession>A0ABQ5D2T7</accession>
<evidence type="ECO:0000313" key="1">
    <source>
        <dbReference type="EMBL" id="GJT32808.1"/>
    </source>
</evidence>
<sequence length="71" mass="8200">MKNCTGSRYAVSQNQDTLKVKDWITSRNSIRRIHGIGYTVSRAWEDRVDKIEITNRVVSQQALLFTEKSLS</sequence>
<organism evidence="1 2">
    <name type="scientific">Tanacetum coccineum</name>
    <dbReference type="NCBI Taxonomy" id="301880"/>
    <lineage>
        <taxon>Eukaryota</taxon>
        <taxon>Viridiplantae</taxon>
        <taxon>Streptophyta</taxon>
        <taxon>Embryophyta</taxon>
        <taxon>Tracheophyta</taxon>
        <taxon>Spermatophyta</taxon>
        <taxon>Magnoliopsida</taxon>
        <taxon>eudicotyledons</taxon>
        <taxon>Gunneridae</taxon>
        <taxon>Pentapetalae</taxon>
        <taxon>asterids</taxon>
        <taxon>campanulids</taxon>
        <taxon>Asterales</taxon>
        <taxon>Asteraceae</taxon>
        <taxon>Asteroideae</taxon>
        <taxon>Anthemideae</taxon>
        <taxon>Anthemidinae</taxon>
        <taxon>Tanacetum</taxon>
    </lineage>
</organism>
<gene>
    <name evidence="1" type="ORF">Tco_0923227</name>
</gene>
<proteinExistence type="predicted"/>
<reference evidence="1" key="2">
    <citation type="submission" date="2022-01" db="EMBL/GenBank/DDBJ databases">
        <authorList>
            <person name="Yamashiro T."/>
            <person name="Shiraishi A."/>
            <person name="Satake H."/>
            <person name="Nakayama K."/>
        </authorList>
    </citation>
    <scope>NUCLEOTIDE SEQUENCE</scope>
</reference>
<dbReference type="Proteomes" id="UP001151760">
    <property type="component" value="Unassembled WGS sequence"/>
</dbReference>
<dbReference type="EMBL" id="BQNB010014822">
    <property type="protein sequence ID" value="GJT32808.1"/>
    <property type="molecule type" value="Genomic_DNA"/>
</dbReference>